<feature type="signal peptide" evidence="2">
    <location>
        <begin position="1"/>
        <end position="20"/>
    </location>
</feature>
<reference evidence="4 5" key="1">
    <citation type="submission" date="2017-11" db="EMBL/GenBank/DDBJ databases">
        <title>Understudied soil microbes with underappreciated capabilities: Untangling the Clostridium saccharolyticum group.</title>
        <authorList>
            <person name="Leschine S."/>
        </authorList>
    </citation>
    <scope>NUCLEOTIDE SEQUENCE [LARGE SCALE GENOMIC DNA]</scope>
    <source>
        <strain evidence="4 5">18A</strain>
    </source>
</reference>
<comment type="caution">
    <text evidence="4">The sequence shown here is derived from an EMBL/GenBank/DDBJ whole genome shotgun (WGS) entry which is preliminary data.</text>
</comment>
<dbReference type="InterPro" id="IPR036873">
    <property type="entry name" value="Rhodanese-like_dom_sf"/>
</dbReference>
<keyword evidence="2" id="KW-0732">Signal</keyword>
<dbReference type="PANTHER" id="PTHR43031:SF7">
    <property type="entry name" value="NITRIC OXIDE REDUCTASE FLRD-NAD(+) REDUCTASE"/>
    <property type="match status" value="1"/>
</dbReference>
<accession>A0A2M8Z6V9</accession>
<dbReference type="Pfam" id="PF00581">
    <property type="entry name" value="Rhodanese"/>
    <property type="match status" value="2"/>
</dbReference>
<feature type="compositionally biased region" description="Low complexity" evidence="1">
    <location>
        <begin position="35"/>
        <end position="59"/>
    </location>
</feature>
<protein>
    <submittedName>
        <fullName evidence="4">Rhodanese-related sulfurtransferase</fullName>
    </submittedName>
</protein>
<feature type="region of interest" description="Disordered" evidence="1">
    <location>
        <begin position="26"/>
        <end position="59"/>
    </location>
</feature>
<dbReference type="SMART" id="SM00450">
    <property type="entry name" value="RHOD"/>
    <property type="match status" value="2"/>
</dbReference>
<dbReference type="InterPro" id="IPR050229">
    <property type="entry name" value="GlpE_sulfurtransferase"/>
</dbReference>
<feature type="domain" description="Rhodanese" evidence="3">
    <location>
        <begin position="200"/>
        <end position="296"/>
    </location>
</feature>
<dbReference type="RefSeq" id="WP_100305599.1">
    <property type="nucleotide sequence ID" value="NZ_PGET01000001.1"/>
</dbReference>
<keyword evidence="4" id="KW-0808">Transferase</keyword>
<dbReference type="PROSITE" id="PS50206">
    <property type="entry name" value="RHODANESE_3"/>
    <property type="match status" value="2"/>
</dbReference>
<dbReference type="PANTHER" id="PTHR43031">
    <property type="entry name" value="FAD-DEPENDENT OXIDOREDUCTASE"/>
    <property type="match status" value="1"/>
</dbReference>
<dbReference type="GO" id="GO:0016740">
    <property type="term" value="F:transferase activity"/>
    <property type="evidence" value="ECO:0007669"/>
    <property type="project" value="UniProtKB-KW"/>
</dbReference>
<dbReference type="AlphaFoldDB" id="A0A2M8Z6V9"/>
<dbReference type="EMBL" id="PGET01000001">
    <property type="protein sequence ID" value="PJJ29180.1"/>
    <property type="molecule type" value="Genomic_DNA"/>
</dbReference>
<sequence>MKKKFLSAVLVSAMTVSMIAGCSSGNGAEKKETTAVESTAAESTLGAESTAAAESTSVAEKTGKEEYQFVSAGDAVKAAADGKTHVLDVREWSNYGAGRVANSEWCPIFPLEDESLADQMKAYAEENLKDGEKIYIICNSGQRGAQKSTQVLEEAGIDAGLIYTVEGGAKALAKEKGALTSNRAEESIDWQYAKAADVIAKKDAQIVDVRDNDTYAGGHLENSLQVNLKDFESADAQTAMYELAAEKLDKEEPVYFLCYSGNKCAKTAISVLKDAGFDEKNLFIIENGAKDGDVQAAFVK</sequence>
<dbReference type="CDD" id="cd00158">
    <property type="entry name" value="RHOD"/>
    <property type="match status" value="2"/>
</dbReference>
<organism evidence="4 5">
    <name type="scientific">[Clostridium] celerecrescens 18A</name>
    <dbReference type="NCBI Taxonomy" id="1286362"/>
    <lineage>
        <taxon>Bacteria</taxon>
        <taxon>Bacillati</taxon>
        <taxon>Bacillota</taxon>
        <taxon>Clostridia</taxon>
        <taxon>Lachnospirales</taxon>
        <taxon>Lachnospiraceae</taxon>
        <taxon>Lacrimispora</taxon>
    </lineage>
</organism>
<feature type="chain" id="PRO_5039620419" evidence="2">
    <location>
        <begin position="21"/>
        <end position="300"/>
    </location>
</feature>
<dbReference type="PROSITE" id="PS51257">
    <property type="entry name" value="PROKAR_LIPOPROTEIN"/>
    <property type="match status" value="1"/>
</dbReference>
<feature type="domain" description="Rhodanese" evidence="3">
    <location>
        <begin position="80"/>
        <end position="181"/>
    </location>
</feature>
<gene>
    <name evidence="4" type="ORF">H171_2712</name>
</gene>
<name>A0A2M8Z6V9_9FIRM</name>
<evidence type="ECO:0000256" key="1">
    <source>
        <dbReference type="SAM" id="MobiDB-lite"/>
    </source>
</evidence>
<dbReference type="InterPro" id="IPR001763">
    <property type="entry name" value="Rhodanese-like_dom"/>
</dbReference>
<evidence type="ECO:0000313" key="5">
    <source>
        <dbReference type="Proteomes" id="UP000231092"/>
    </source>
</evidence>
<evidence type="ECO:0000313" key="4">
    <source>
        <dbReference type="EMBL" id="PJJ29180.1"/>
    </source>
</evidence>
<evidence type="ECO:0000259" key="3">
    <source>
        <dbReference type="PROSITE" id="PS50206"/>
    </source>
</evidence>
<dbReference type="Proteomes" id="UP000231092">
    <property type="component" value="Unassembled WGS sequence"/>
</dbReference>
<dbReference type="OrthoDB" id="9800872at2"/>
<dbReference type="SUPFAM" id="SSF52821">
    <property type="entry name" value="Rhodanese/Cell cycle control phosphatase"/>
    <property type="match status" value="2"/>
</dbReference>
<proteinExistence type="predicted"/>
<evidence type="ECO:0000256" key="2">
    <source>
        <dbReference type="SAM" id="SignalP"/>
    </source>
</evidence>
<dbReference type="Gene3D" id="3.40.250.10">
    <property type="entry name" value="Rhodanese-like domain"/>
    <property type="match status" value="2"/>
</dbReference>